<reference evidence="3 4" key="1">
    <citation type="submission" date="2023-02" db="EMBL/GenBank/DDBJ databases">
        <title>Genome sequence of Lacticaseibacillus sp. KACC 23028.</title>
        <authorList>
            <person name="Kim S."/>
            <person name="Heo J."/>
            <person name="Kwon S.-W."/>
        </authorList>
    </citation>
    <scope>NUCLEOTIDE SEQUENCE [LARGE SCALE GENOMIC DNA]</scope>
    <source>
        <strain evidence="3 4">KACC 23028</strain>
    </source>
</reference>
<dbReference type="InterPro" id="IPR000825">
    <property type="entry name" value="SUF_FeS_clus_asmbl_SufBD_core"/>
</dbReference>
<accession>A0ABY7WNN8</accession>
<evidence type="ECO:0000313" key="3">
    <source>
        <dbReference type="EMBL" id="WDF81736.1"/>
    </source>
</evidence>
<evidence type="ECO:0000313" key="4">
    <source>
        <dbReference type="Proteomes" id="UP001220377"/>
    </source>
</evidence>
<dbReference type="PANTHER" id="PTHR30508:SF1">
    <property type="entry name" value="UPF0051 PROTEIN ABCI8, CHLOROPLASTIC-RELATED"/>
    <property type="match status" value="1"/>
</dbReference>
<keyword evidence="4" id="KW-1185">Reference proteome</keyword>
<dbReference type="InterPro" id="IPR055346">
    <property type="entry name" value="Fe-S_cluster_assembly_SufBD"/>
</dbReference>
<dbReference type="Proteomes" id="UP001220377">
    <property type="component" value="Chromosome"/>
</dbReference>
<proteinExistence type="inferred from homology"/>
<dbReference type="Pfam" id="PF01458">
    <property type="entry name" value="SUFBD_core"/>
    <property type="match status" value="1"/>
</dbReference>
<gene>
    <name evidence="3" type="ORF">PQ472_07315</name>
</gene>
<feature type="domain" description="SUF system FeS cluster assembly SufBD core" evidence="2">
    <location>
        <begin position="92"/>
        <end position="307"/>
    </location>
</feature>
<dbReference type="RefSeq" id="WP_274258695.1">
    <property type="nucleotide sequence ID" value="NZ_CP117884.1"/>
</dbReference>
<evidence type="ECO:0000256" key="1">
    <source>
        <dbReference type="ARBA" id="ARBA00043967"/>
    </source>
</evidence>
<dbReference type="PANTHER" id="PTHR30508">
    <property type="entry name" value="FES CLUSTER ASSEMBLY PROTEIN SUF"/>
    <property type="match status" value="1"/>
</dbReference>
<dbReference type="SUPFAM" id="SSF101960">
    <property type="entry name" value="Stabilizer of iron transporter SufD"/>
    <property type="match status" value="1"/>
</dbReference>
<sequence length="342" mass="36189">MKQAVKREWPLLPKMSWRSVLPDDVGALSGLNLQLPPTVSQKSVTAESVAAAADDQLAKYLVAATTSATCVTVPDNWRGEALVFDGPAAGVVQVNVGHGAKAVIREIHQAASTQQYLLMVINIEEDAEVDLTTVDLTPGRVGLDRQVNVARNAQLHWHAASFGADAGFIYHSVNLNGQGATADAKMAALTTAADCLIVTTAVTNVAPKTDGLITQHGVASGSSQLFMNGIGAIVRGARGSNAQQENRVLMLNDQAEAESNPLLLIDENDVTAGHAASVSAIDRQQMYYLMSRGLQEAVAVRLVVRGFLLGLLPENLDQTLAAAVQRALATQLGSVEDEHEQD</sequence>
<name>A0ABY7WNN8_9LACO</name>
<evidence type="ECO:0000259" key="2">
    <source>
        <dbReference type="Pfam" id="PF01458"/>
    </source>
</evidence>
<protein>
    <submittedName>
        <fullName evidence="3">SufD family Fe-S cluster assembly protein</fullName>
    </submittedName>
</protein>
<comment type="similarity">
    <text evidence="1">Belongs to the iron-sulfur cluster assembly SufBD family.</text>
</comment>
<dbReference type="EMBL" id="CP117884">
    <property type="protein sequence ID" value="WDF81736.1"/>
    <property type="molecule type" value="Genomic_DNA"/>
</dbReference>
<organism evidence="3 4">
    <name type="scientific">Lacticaseibacillus pabuli</name>
    <dbReference type="NCBI Taxonomy" id="3025672"/>
    <lineage>
        <taxon>Bacteria</taxon>
        <taxon>Bacillati</taxon>
        <taxon>Bacillota</taxon>
        <taxon>Bacilli</taxon>
        <taxon>Lactobacillales</taxon>
        <taxon>Lactobacillaceae</taxon>
        <taxon>Lacticaseibacillus</taxon>
    </lineage>
</organism>
<dbReference type="InterPro" id="IPR037284">
    <property type="entry name" value="SUF_FeS_clus_asmbl_SufBD_sf"/>
</dbReference>